<dbReference type="AlphaFoldDB" id="A0A7S1XDS2"/>
<dbReference type="GO" id="GO:0009507">
    <property type="term" value="C:chloroplast"/>
    <property type="evidence" value="ECO:0007669"/>
    <property type="project" value="TreeGrafter"/>
</dbReference>
<feature type="domain" description="GST N-terminal" evidence="1">
    <location>
        <begin position="240"/>
        <end position="322"/>
    </location>
</feature>
<dbReference type="PANTHER" id="PTHR45288">
    <property type="entry name" value="THIOREDOXIN FAMILY PROTEIN"/>
    <property type="match status" value="1"/>
</dbReference>
<dbReference type="PANTHER" id="PTHR45288:SF1">
    <property type="entry name" value="THIOREDOXIN FAMILY PROTEIN"/>
    <property type="match status" value="1"/>
</dbReference>
<name>A0A7S1XDS2_9RHOD</name>
<dbReference type="PROSITE" id="PS51354">
    <property type="entry name" value="GLUTAREDOXIN_2"/>
    <property type="match status" value="1"/>
</dbReference>
<gene>
    <name evidence="2" type="ORF">CCAE0312_LOCUS5087</name>
</gene>
<dbReference type="Pfam" id="PF13417">
    <property type="entry name" value="GST_N_3"/>
    <property type="match status" value="2"/>
</dbReference>
<feature type="domain" description="GST N-terminal" evidence="1">
    <location>
        <begin position="123"/>
        <end position="202"/>
    </location>
</feature>
<dbReference type="SUPFAM" id="SSF52833">
    <property type="entry name" value="Thioredoxin-like"/>
    <property type="match status" value="2"/>
</dbReference>
<sequence>MAFVTWTVRGLGIGILGRQVQVRPSAVRVRCCSSNPASSTPVADPQDDEQQEWVAPKLPEGFTPPQPQRFVIRRENWPEVLLGSVTGIMRGYTGAVVSGYRVRLGSSGIEERSTTLPQTRAAKPLQLFEFESCPFCRKVREAVNMLDLDVYVYPCRVRFRPQIASRGGKEQFPYLIDPNTGFEGYESDSIVRYLFETYGDGKVPLPLAIAPVTNLTSTLATLTRSGKGGYRATRTVFPSQPLEFWGYEPSPFVRVVREKLSELELPYLLHPTSRGSVNRKKQMERTGGPFQVPYLEDINLGVKLFESPDIVEYLEEVYGPNAEGASAALPDVLKDQLPTLETAIMEPAVPSGEAEASSSQMQQ</sequence>
<evidence type="ECO:0000259" key="1">
    <source>
        <dbReference type="PROSITE" id="PS50404"/>
    </source>
</evidence>
<evidence type="ECO:0000313" key="2">
    <source>
        <dbReference type="EMBL" id="CAD9233002.1"/>
    </source>
</evidence>
<dbReference type="Gene3D" id="3.40.30.10">
    <property type="entry name" value="Glutaredoxin"/>
    <property type="match status" value="2"/>
</dbReference>
<dbReference type="PROSITE" id="PS50404">
    <property type="entry name" value="GST_NTER"/>
    <property type="match status" value="2"/>
</dbReference>
<accession>A0A7S1XDS2</accession>
<protein>
    <recommendedName>
        <fullName evidence="1">GST N-terminal domain-containing protein</fullName>
    </recommendedName>
</protein>
<dbReference type="EMBL" id="HBGH01009206">
    <property type="protein sequence ID" value="CAD9233002.1"/>
    <property type="molecule type" value="Transcribed_RNA"/>
</dbReference>
<dbReference type="InterPro" id="IPR036249">
    <property type="entry name" value="Thioredoxin-like_sf"/>
</dbReference>
<proteinExistence type="predicted"/>
<dbReference type="InterPro" id="IPR004045">
    <property type="entry name" value="Glutathione_S-Trfase_N"/>
</dbReference>
<organism evidence="2">
    <name type="scientific">Compsopogon caeruleus</name>
    <dbReference type="NCBI Taxonomy" id="31354"/>
    <lineage>
        <taxon>Eukaryota</taxon>
        <taxon>Rhodophyta</taxon>
        <taxon>Compsopogonophyceae</taxon>
        <taxon>Compsopogonales</taxon>
        <taxon>Compsopogonaceae</taxon>
        <taxon>Compsopogon</taxon>
    </lineage>
</organism>
<reference evidence="2" key="1">
    <citation type="submission" date="2021-01" db="EMBL/GenBank/DDBJ databases">
        <authorList>
            <person name="Corre E."/>
            <person name="Pelletier E."/>
            <person name="Niang G."/>
            <person name="Scheremetjew M."/>
            <person name="Finn R."/>
            <person name="Kale V."/>
            <person name="Holt S."/>
            <person name="Cochrane G."/>
            <person name="Meng A."/>
            <person name="Brown T."/>
            <person name="Cohen L."/>
        </authorList>
    </citation>
    <scope>NUCLEOTIDE SEQUENCE</scope>
    <source>
        <strain evidence="2">SAG 36.94</strain>
    </source>
</reference>